<dbReference type="PANTHER" id="PTHR19288:SF46">
    <property type="entry name" value="HALOACID DEHALOGENASE-LIKE HYDROLASE DOMAIN-CONTAINING PROTEIN 2"/>
    <property type="match status" value="1"/>
</dbReference>
<dbReference type="InterPro" id="IPR036412">
    <property type="entry name" value="HAD-like_sf"/>
</dbReference>
<dbReference type="Gene3D" id="3.90.550.10">
    <property type="entry name" value="Spore Coat Polysaccharide Biosynthesis Protein SpsA, Chain A"/>
    <property type="match status" value="1"/>
</dbReference>
<proteinExistence type="predicted"/>
<accession>X1G4L9</accession>
<dbReference type="NCBIfam" id="TIGR01460">
    <property type="entry name" value="HAD-SF-IIA"/>
    <property type="match status" value="1"/>
</dbReference>
<dbReference type="Pfam" id="PF13242">
    <property type="entry name" value="Hydrolase_like"/>
    <property type="match status" value="1"/>
</dbReference>
<feature type="non-terminal residue" evidence="1">
    <location>
        <position position="1"/>
    </location>
</feature>
<dbReference type="InterPro" id="IPR029044">
    <property type="entry name" value="Nucleotide-diphossugar_trans"/>
</dbReference>
<comment type="caution">
    <text evidence="1">The sequence shown here is derived from an EMBL/GenBank/DDBJ whole genome shotgun (WGS) entry which is preliminary data.</text>
</comment>
<name>X1G4L9_9ZZZZ</name>
<gene>
    <name evidence="1" type="ORF">S03H2_13784</name>
</gene>
<dbReference type="InterPro" id="IPR023214">
    <property type="entry name" value="HAD_sf"/>
</dbReference>
<dbReference type="GO" id="GO:0016791">
    <property type="term" value="F:phosphatase activity"/>
    <property type="evidence" value="ECO:0007669"/>
    <property type="project" value="TreeGrafter"/>
</dbReference>
<sequence length="382" mass="42166">RDLAEDSRGDLIVTEAGAYNDESMKIDVDSTGAIVDISKTIPREKAYGTSTDVYKFSANAGAVFASEVRRIIEEERNVNEWTELALQRLLQRGSLKMHPFDIGAGKWIEIDNYDDLALADRMFSSFDRSLCDKRVVFIDLDGTMYIGDTPIPAAQEFIKRLSYHGIPFYFLSNNSSRAKRDYVAKLASIGIETNEEQILLSSDGLISYLVENDVRNVFVIGTESLRESIAVAGIDPVSHSPEYVVLGYDTELTYEKLRQGALHLNKGVRFLATHCDIVCPTPEGPIPDIGSMLALFEAATGKQPEKVFGKPNAEMIQHVIDRHKAVTKQALVIGDRLYTDKALADAVGCDFVLVLSGETTREDVEACENPPSLIIPDVGHIG</sequence>
<dbReference type="Gene3D" id="3.40.50.1000">
    <property type="entry name" value="HAD superfamily/HAD-like"/>
    <property type="match status" value="2"/>
</dbReference>
<reference evidence="1" key="1">
    <citation type="journal article" date="2014" name="Front. Microbiol.">
        <title>High frequency of phylogenetically diverse reductive dehalogenase-homologous genes in deep subseafloor sedimentary metagenomes.</title>
        <authorList>
            <person name="Kawai M."/>
            <person name="Futagami T."/>
            <person name="Toyoda A."/>
            <person name="Takaki Y."/>
            <person name="Nishi S."/>
            <person name="Hori S."/>
            <person name="Arai W."/>
            <person name="Tsubouchi T."/>
            <person name="Morono Y."/>
            <person name="Uchiyama I."/>
            <person name="Ito T."/>
            <person name="Fujiyama A."/>
            <person name="Inagaki F."/>
            <person name="Takami H."/>
        </authorList>
    </citation>
    <scope>NUCLEOTIDE SEQUENCE</scope>
    <source>
        <strain evidence="1">Expedition CK06-06</strain>
    </source>
</reference>
<organism evidence="1">
    <name type="scientific">marine sediment metagenome</name>
    <dbReference type="NCBI Taxonomy" id="412755"/>
    <lineage>
        <taxon>unclassified sequences</taxon>
        <taxon>metagenomes</taxon>
        <taxon>ecological metagenomes</taxon>
    </lineage>
</organism>
<dbReference type="Pfam" id="PF13344">
    <property type="entry name" value="Hydrolase_6"/>
    <property type="match status" value="1"/>
</dbReference>
<evidence type="ECO:0000313" key="1">
    <source>
        <dbReference type="EMBL" id="GAH39775.1"/>
    </source>
</evidence>
<dbReference type="AlphaFoldDB" id="X1G4L9"/>
<dbReference type="SUPFAM" id="SSF56784">
    <property type="entry name" value="HAD-like"/>
    <property type="match status" value="1"/>
</dbReference>
<dbReference type="PANTHER" id="PTHR19288">
    <property type="entry name" value="4-NITROPHENYLPHOSPHATASE-RELATED"/>
    <property type="match status" value="1"/>
</dbReference>
<dbReference type="EMBL" id="BARU01006991">
    <property type="protein sequence ID" value="GAH39775.1"/>
    <property type="molecule type" value="Genomic_DNA"/>
</dbReference>
<dbReference type="GO" id="GO:0005737">
    <property type="term" value="C:cytoplasm"/>
    <property type="evidence" value="ECO:0007669"/>
    <property type="project" value="TreeGrafter"/>
</dbReference>
<protein>
    <submittedName>
        <fullName evidence="1">Uncharacterized protein</fullName>
    </submittedName>
</protein>
<dbReference type="InterPro" id="IPR006357">
    <property type="entry name" value="HAD-SF_hydro_IIA"/>
</dbReference>